<reference evidence="6 7" key="1">
    <citation type="submission" date="2022-07" db="EMBL/GenBank/DDBJ databases">
        <title>Genome-wide signatures of adaptation to extreme environments.</title>
        <authorList>
            <person name="Cho C.H."/>
            <person name="Yoon H.S."/>
        </authorList>
    </citation>
    <scope>NUCLEOTIDE SEQUENCE [LARGE SCALE GENOMIC DNA]</scope>
    <source>
        <strain evidence="6 7">108.79 E11</strain>
    </source>
</reference>
<dbReference type="GO" id="GO:0016020">
    <property type="term" value="C:membrane"/>
    <property type="evidence" value="ECO:0007669"/>
    <property type="project" value="UniProtKB-SubCell"/>
</dbReference>
<protein>
    <submittedName>
        <fullName evidence="6">Uncharacterized protein</fullName>
    </submittedName>
</protein>
<dbReference type="AlphaFoldDB" id="A0AAV9IKV9"/>
<dbReference type="PANTHER" id="PTHR45719">
    <property type="entry name" value="GLYCOSYLTRANSFERASE"/>
    <property type="match status" value="1"/>
</dbReference>
<sequence>MRNRRCHVAMVKRISFVCFVFAFLAVLYFTAFILNRTLSISLSRNQNTLESIYSLVSFDYNHFGNLSPESLSRRLDIRIAYFIQVSGSNLHLFPRLLYNLYDTRHVYGIHFDCPCNQSVVDKLVAALEQADLSNIHIIPQEALTYSGISLVLNTLSAMTLLLKYPAGIKEPKEWDFFINLSGSDYPLLTPCDQARVLGEALKMVGNSTYINFLQMFDEHDSDYRRTLLYIDPALTWNKLVSMNCLSKEALKPVQLHPFQHYFNFSLYKAEAWMILSRETVRYLTCESFPRWMLATFVNTVSSPEHYFATVLKSSAMWKNTIVPFAFRYVRWIHPKLHRSSTQHPFELDRYDDLFWDDICYSSCFFARKFSQQDSLLQSRIDSVMAGLNSTLLHEALRQVRVENATSVSRILSKKKQFLEDKHFSHYFCSIANGSSHFYRTLDTMQALIRKHFP</sequence>
<dbReference type="PANTHER" id="PTHR45719:SF3">
    <property type="entry name" value="BETA-GLUCURONOSYLTRANSFERASE GLCAT14A"/>
    <property type="match status" value="1"/>
</dbReference>
<evidence type="ECO:0000256" key="2">
    <source>
        <dbReference type="ARBA" id="ARBA00022676"/>
    </source>
</evidence>
<dbReference type="Proteomes" id="UP001300502">
    <property type="component" value="Unassembled WGS sequence"/>
</dbReference>
<evidence type="ECO:0000313" key="6">
    <source>
        <dbReference type="EMBL" id="KAK4527996.1"/>
    </source>
</evidence>
<dbReference type="InterPro" id="IPR003406">
    <property type="entry name" value="Glyco_trans_14"/>
</dbReference>
<proteinExistence type="predicted"/>
<evidence type="ECO:0000313" key="7">
    <source>
        <dbReference type="Proteomes" id="UP001300502"/>
    </source>
</evidence>
<comment type="caution">
    <text evidence="6">The sequence shown here is derived from an EMBL/GenBank/DDBJ whole genome shotgun (WGS) entry which is preliminary data.</text>
</comment>
<evidence type="ECO:0000256" key="4">
    <source>
        <dbReference type="ARBA" id="ARBA00023136"/>
    </source>
</evidence>
<accession>A0AAV9IKV9</accession>
<keyword evidence="3" id="KW-0808">Transferase</keyword>
<organism evidence="6 7">
    <name type="scientific">Galdieria yellowstonensis</name>
    <dbReference type="NCBI Taxonomy" id="3028027"/>
    <lineage>
        <taxon>Eukaryota</taxon>
        <taxon>Rhodophyta</taxon>
        <taxon>Bangiophyceae</taxon>
        <taxon>Galdieriales</taxon>
        <taxon>Galdieriaceae</taxon>
        <taxon>Galdieria</taxon>
    </lineage>
</organism>
<evidence type="ECO:0000256" key="5">
    <source>
        <dbReference type="ARBA" id="ARBA00023180"/>
    </source>
</evidence>
<keyword evidence="5" id="KW-0325">Glycoprotein</keyword>
<keyword evidence="4" id="KW-0472">Membrane</keyword>
<keyword evidence="7" id="KW-1185">Reference proteome</keyword>
<name>A0AAV9IKV9_9RHOD</name>
<keyword evidence="2" id="KW-0328">Glycosyltransferase</keyword>
<dbReference type="Pfam" id="PF02485">
    <property type="entry name" value="Branch"/>
    <property type="match status" value="1"/>
</dbReference>
<evidence type="ECO:0000256" key="1">
    <source>
        <dbReference type="ARBA" id="ARBA00004606"/>
    </source>
</evidence>
<gene>
    <name evidence="6" type="ORF">GAYE_SCF47G5930</name>
</gene>
<dbReference type="EMBL" id="JANCYU010000058">
    <property type="protein sequence ID" value="KAK4527996.1"/>
    <property type="molecule type" value="Genomic_DNA"/>
</dbReference>
<dbReference type="InterPro" id="IPR044610">
    <property type="entry name" value="GLCAT14A/B/C"/>
</dbReference>
<evidence type="ECO:0000256" key="3">
    <source>
        <dbReference type="ARBA" id="ARBA00022679"/>
    </source>
</evidence>
<comment type="subcellular location">
    <subcellularLocation>
        <location evidence="1">Membrane</location>
        <topology evidence="1">Single-pass type II membrane protein</topology>
    </subcellularLocation>
</comment>
<dbReference type="GO" id="GO:0015020">
    <property type="term" value="F:glucuronosyltransferase activity"/>
    <property type="evidence" value="ECO:0007669"/>
    <property type="project" value="InterPro"/>
</dbReference>